<dbReference type="Gramene" id="PHT78979">
    <property type="protein sequence ID" value="PHT78979"/>
    <property type="gene ID" value="T459_17031"/>
</dbReference>
<name>A0A2G2ZAH6_CAPAN</name>
<keyword evidence="3" id="KW-1185">Reference proteome</keyword>
<dbReference type="EMBL" id="AYRZ02000006">
    <property type="protein sequence ID" value="PHT78979.1"/>
    <property type="molecule type" value="Genomic_DNA"/>
</dbReference>
<comment type="caution">
    <text evidence="2">The sequence shown here is derived from an EMBL/GenBank/DDBJ whole genome shotgun (WGS) entry which is preliminary data.</text>
</comment>
<evidence type="ECO:0000256" key="1">
    <source>
        <dbReference type="SAM" id="MobiDB-lite"/>
    </source>
</evidence>
<feature type="region of interest" description="Disordered" evidence="1">
    <location>
        <begin position="1"/>
        <end position="32"/>
    </location>
</feature>
<evidence type="ECO:0000313" key="3">
    <source>
        <dbReference type="Proteomes" id="UP000222542"/>
    </source>
</evidence>
<accession>A0A2G2ZAH6</accession>
<evidence type="ECO:0000313" key="2">
    <source>
        <dbReference type="EMBL" id="PHT78979.1"/>
    </source>
</evidence>
<reference evidence="2 3" key="2">
    <citation type="journal article" date="2017" name="Genome Biol.">
        <title>New reference genome sequences of hot pepper reveal the massive evolution of plant disease-resistance genes by retroduplication.</title>
        <authorList>
            <person name="Kim S."/>
            <person name="Park J."/>
            <person name="Yeom S.I."/>
            <person name="Kim Y.M."/>
            <person name="Seo E."/>
            <person name="Kim K.T."/>
            <person name="Kim M.S."/>
            <person name="Lee J.M."/>
            <person name="Cheong K."/>
            <person name="Shin H.S."/>
            <person name="Kim S.B."/>
            <person name="Han K."/>
            <person name="Lee J."/>
            <person name="Park M."/>
            <person name="Lee H.A."/>
            <person name="Lee H.Y."/>
            <person name="Lee Y."/>
            <person name="Oh S."/>
            <person name="Lee J.H."/>
            <person name="Choi E."/>
            <person name="Choi E."/>
            <person name="Lee S.E."/>
            <person name="Jeon J."/>
            <person name="Kim H."/>
            <person name="Choi G."/>
            <person name="Song H."/>
            <person name="Lee J."/>
            <person name="Lee S.C."/>
            <person name="Kwon J.K."/>
            <person name="Lee H.Y."/>
            <person name="Koo N."/>
            <person name="Hong Y."/>
            <person name="Kim R.W."/>
            <person name="Kang W.H."/>
            <person name="Huh J.H."/>
            <person name="Kang B.C."/>
            <person name="Yang T.J."/>
            <person name="Lee Y.H."/>
            <person name="Bennetzen J.L."/>
            <person name="Choi D."/>
        </authorList>
    </citation>
    <scope>NUCLEOTIDE SEQUENCE [LARGE SCALE GENOMIC DNA]</scope>
    <source>
        <strain evidence="3">cv. CM334</strain>
    </source>
</reference>
<organism evidence="2 3">
    <name type="scientific">Capsicum annuum</name>
    <name type="common">Capsicum pepper</name>
    <dbReference type="NCBI Taxonomy" id="4072"/>
    <lineage>
        <taxon>Eukaryota</taxon>
        <taxon>Viridiplantae</taxon>
        <taxon>Streptophyta</taxon>
        <taxon>Embryophyta</taxon>
        <taxon>Tracheophyta</taxon>
        <taxon>Spermatophyta</taxon>
        <taxon>Magnoliopsida</taxon>
        <taxon>eudicotyledons</taxon>
        <taxon>Gunneridae</taxon>
        <taxon>Pentapetalae</taxon>
        <taxon>asterids</taxon>
        <taxon>lamiids</taxon>
        <taxon>Solanales</taxon>
        <taxon>Solanaceae</taxon>
        <taxon>Solanoideae</taxon>
        <taxon>Capsiceae</taxon>
        <taxon>Capsicum</taxon>
    </lineage>
</organism>
<gene>
    <name evidence="2" type="ORF">T459_17031</name>
</gene>
<dbReference type="Proteomes" id="UP000222542">
    <property type="component" value="Unassembled WGS sequence"/>
</dbReference>
<sequence>MSAPKQRSNYERSSSTKRYSIHGYSESRNNSKKGYFYASFNSKAYPDSGRLDWLGMLVIGADPFGSSGECVCVREREIISMLQPLLLRWRKATTAASTVSMEEGFLT</sequence>
<reference evidence="2 3" key="1">
    <citation type="journal article" date="2014" name="Nat. Genet.">
        <title>Genome sequence of the hot pepper provides insights into the evolution of pungency in Capsicum species.</title>
        <authorList>
            <person name="Kim S."/>
            <person name="Park M."/>
            <person name="Yeom S.I."/>
            <person name="Kim Y.M."/>
            <person name="Lee J.M."/>
            <person name="Lee H.A."/>
            <person name="Seo E."/>
            <person name="Choi J."/>
            <person name="Cheong K."/>
            <person name="Kim K.T."/>
            <person name="Jung K."/>
            <person name="Lee G.W."/>
            <person name="Oh S.K."/>
            <person name="Bae C."/>
            <person name="Kim S.B."/>
            <person name="Lee H.Y."/>
            <person name="Kim S.Y."/>
            <person name="Kim M.S."/>
            <person name="Kang B.C."/>
            <person name="Jo Y.D."/>
            <person name="Yang H.B."/>
            <person name="Jeong H.J."/>
            <person name="Kang W.H."/>
            <person name="Kwon J.K."/>
            <person name="Shin C."/>
            <person name="Lim J.Y."/>
            <person name="Park J.H."/>
            <person name="Huh J.H."/>
            <person name="Kim J.S."/>
            <person name="Kim B.D."/>
            <person name="Cohen O."/>
            <person name="Paran I."/>
            <person name="Suh M.C."/>
            <person name="Lee S.B."/>
            <person name="Kim Y.K."/>
            <person name="Shin Y."/>
            <person name="Noh S.J."/>
            <person name="Park J."/>
            <person name="Seo Y.S."/>
            <person name="Kwon S.Y."/>
            <person name="Kim H.A."/>
            <person name="Park J.M."/>
            <person name="Kim H.J."/>
            <person name="Choi S.B."/>
            <person name="Bosland P.W."/>
            <person name="Reeves G."/>
            <person name="Jo S.H."/>
            <person name="Lee B.W."/>
            <person name="Cho H.T."/>
            <person name="Choi H.S."/>
            <person name="Lee M.S."/>
            <person name="Yu Y."/>
            <person name="Do Choi Y."/>
            <person name="Park B.S."/>
            <person name="van Deynze A."/>
            <person name="Ashrafi H."/>
            <person name="Hill T."/>
            <person name="Kim W.T."/>
            <person name="Pai H.S."/>
            <person name="Ahn H.K."/>
            <person name="Yeam I."/>
            <person name="Giovannoni J.J."/>
            <person name="Rose J.K."/>
            <person name="Sorensen I."/>
            <person name="Lee S.J."/>
            <person name="Kim R.W."/>
            <person name="Choi I.Y."/>
            <person name="Choi B.S."/>
            <person name="Lim J.S."/>
            <person name="Lee Y.H."/>
            <person name="Choi D."/>
        </authorList>
    </citation>
    <scope>NUCLEOTIDE SEQUENCE [LARGE SCALE GENOMIC DNA]</scope>
    <source>
        <strain evidence="3">cv. CM334</strain>
    </source>
</reference>
<proteinExistence type="predicted"/>
<feature type="compositionally biased region" description="Polar residues" evidence="1">
    <location>
        <begin position="1"/>
        <end position="18"/>
    </location>
</feature>
<dbReference type="AlphaFoldDB" id="A0A2G2ZAH6"/>
<protein>
    <submittedName>
        <fullName evidence="2">Uncharacterized protein</fullName>
    </submittedName>
</protein>